<keyword evidence="2" id="KW-1185">Reference proteome</keyword>
<name>A0ABV0EV59_9ENTE</name>
<evidence type="ECO:0008006" key="3">
    <source>
        <dbReference type="Google" id="ProtNLM"/>
    </source>
</evidence>
<dbReference type="Proteomes" id="UP000664357">
    <property type="component" value="Unassembled WGS sequence"/>
</dbReference>
<proteinExistence type="predicted"/>
<evidence type="ECO:0000313" key="1">
    <source>
        <dbReference type="EMBL" id="MEO1772544.1"/>
    </source>
</evidence>
<dbReference type="Pfam" id="PF12691">
    <property type="entry name" value="Phage_tail_terminator_6"/>
    <property type="match status" value="1"/>
</dbReference>
<dbReference type="EMBL" id="JAFREL020000004">
    <property type="protein sequence ID" value="MEO1772544.1"/>
    <property type="molecule type" value="Genomic_DNA"/>
</dbReference>
<reference evidence="1 2" key="1">
    <citation type="submission" date="2024-02" db="EMBL/GenBank/DDBJ databases">
        <title>The Genome Sequence of Enterococcus sp. DIV0159.</title>
        <authorList>
            <person name="Earl A."/>
            <person name="Manson A."/>
            <person name="Gilmore M."/>
            <person name="Sanders J."/>
            <person name="Shea T."/>
            <person name="Howe W."/>
            <person name="Livny J."/>
            <person name="Cuomo C."/>
            <person name="Neafsey D."/>
            <person name="Birren B."/>
        </authorList>
    </citation>
    <scope>NUCLEOTIDE SEQUENCE [LARGE SCALE GENOMIC DNA]</scope>
    <source>
        <strain evidence="1 2">665A</strain>
    </source>
</reference>
<comment type="caution">
    <text evidence="1">The sequence shown here is derived from an EMBL/GenBank/DDBJ whole genome shotgun (WGS) entry which is preliminary data.</text>
</comment>
<dbReference type="InterPro" id="IPR024411">
    <property type="entry name" value="Tail_terminator_phage"/>
</dbReference>
<protein>
    <recommendedName>
        <fullName evidence="3">Capsid protein</fullName>
    </recommendedName>
</protein>
<accession>A0ABV0EV59</accession>
<evidence type="ECO:0000313" key="2">
    <source>
        <dbReference type="Proteomes" id="UP000664357"/>
    </source>
</evidence>
<organism evidence="1 2">
    <name type="scientific">Candidatus Enterococcus ferrettii</name>
    <dbReference type="NCBI Taxonomy" id="2815324"/>
    <lineage>
        <taxon>Bacteria</taxon>
        <taxon>Bacillati</taxon>
        <taxon>Bacillota</taxon>
        <taxon>Bacilli</taxon>
        <taxon>Lactobacillales</taxon>
        <taxon>Enterococcaceae</taxon>
        <taxon>Enterococcus</taxon>
    </lineage>
</organism>
<dbReference type="RefSeq" id="WP_207702669.1">
    <property type="nucleotide sequence ID" value="NZ_JAFREL020000004.1"/>
</dbReference>
<gene>
    <name evidence="1" type="ORF">JZO67_004526</name>
</gene>
<sequence length="127" mass="14589">MDFIDRLKDSINSIPDLPIKLKKGYLLDDSLVIYPLPGGSVITEYYDNVKDQQLNYEIAMKSKDGNLIEKTLWTISDYVEKLEEVKSKDESFDFDSISIANKPFISAADEQGWFVFLFDVQANLTTY</sequence>